<gene>
    <name evidence="1" type="ORF">CINCED_3A010237</name>
</gene>
<sequence>YEYVNILKVYELKQIVIYKQFNVNYFATSQPSAFIIILFWNFHHVQFSEFCFVLILNMSIH</sequence>
<name>A0A5E4N1G5_9HEMI</name>
<dbReference type="EMBL" id="CABPRJ010001478">
    <property type="protein sequence ID" value="VVC38518.1"/>
    <property type="molecule type" value="Genomic_DNA"/>
</dbReference>
<dbReference type="Proteomes" id="UP000325440">
    <property type="component" value="Unassembled WGS sequence"/>
</dbReference>
<feature type="non-terminal residue" evidence="1">
    <location>
        <position position="1"/>
    </location>
</feature>
<accession>A0A5E4N1G5</accession>
<keyword evidence="2" id="KW-1185">Reference proteome</keyword>
<evidence type="ECO:0000313" key="1">
    <source>
        <dbReference type="EMBL" id="VVC38518.1"/>
    </source>
</evidence>
<protein>
    <submittedName>
        <fullName evidence="1">Uncharacterized protein</fullName>
    </submittedName>
</protein>
<reference evidence="1 2" key="1">
    <citation type="submission" date="2019-08" db="EMBL/GenBank/DDBJ databases">
        <authorList>
            <person name="Alioto T."/>
            <person name="Alioto T."/>
            <person name="Gomez Garrido J."/>
        </authorList>
    </citation>
    <scope>NUCLEOTIDE SEQUENCE [LARGE SCALE GENOMIC DNA]</scope>
</reference>
<dbReference type="AlphaFoldDB" id="A0A5E4N1G5"/>
<evidence type="ECO:0000313" key="2">
    <source>
        <dbReference type="Proteomes" id="UP000325440"/>
    </source>
</evidence>
<proteinExistence type="predicted"/>
<organism evidence="1 2">
    <name type="scientific">Cinara cedri</name>
    <dbReference type="NCBI Taxonomy" id="506608"/>
    <lineage>
        <taxon>Eukaryota</taxon>
        <taxon>Metazoa</taxon>
        <taxon>Ecdysozoa</taxon>
        <taxon>Arthropoda</taxon>
        <taxon>Hexapoda</taxon>
        <taxon>Insecta</taxon>
        <taxon>Pterygota</taxon>
        <taxon>Neoptera</taxon>
        <taxon>Paraneoptera</taxon>
        <taxon>Hemiptera</taxon>
        <taxon>Sternorrhyncha</taxon>
        <taxon>Aphidomorpha</taxon>
        <taxon>Aphidoidea</taxon>
        <taxon>Aphididae</taxon>
        <taxon>Lachninae</taxon>
        <taxon>Cinara</taxon>
    </lineage>
</organism>